<organism evidence="1 2">
    <name type="scientific">Arabidopsis suecica</name>
    <name type="common">Swedish thale-cress</name>
    <name type="synonym">Cardaminopsis suecica</name>
    <dbReference type="NCBI Taxonomy" id="45249"/>
    <lineage>
        <taxon>Eukaryota</taxon>
        <taxon>Viridiplantae</taxon>
        <taxon>Streptophyta</taxon>
        <taxon>Embryophyta</taxon>
        <taxon>Tracheophyta</taxon>
        <taxon>Spermatophyta</taxon>
        <taxon>Magnoliopsida</taxon>
        <taxon>eudicotyledons</taxon>
        <taxon>Gunneridae</taxon>
        <taxon>Pentapetalae</taxon>
        <taxon>rosids</taxon>
        <taxon>malvids</taxon>
        <taxon>Brassicales</taxon>
        <taxon>Brassicaceae</taxon>
        <taxon>Camelineae</taxon>
        <taxon>Arabidopsis</taxon>
    </lineage>
</organism>
<dbReference type="EMBL" id="JAEFBJ010000007">
    <property type="protein sequence ID" value="KAG7590274.1"/>
    <property type="molecule type" value="Genomic_DNA"/>
</dbReference>
<sequence>MLSKFSCEHVNKNLLNFLLMKMNHFAVQPNVFATDNNLRSFVSVVERDQTTFICPNHVVLGSVTTTTIILLDLSAVTSCLNSLIKFSKRAMVSSTTPLRISPPLTPAIVTTHRLYHLPRPFHFRQRFTAKFHL</sequence>
<dbReference type="OrthoDB" id="10542718at2759"/>
<proteinExistence type="predicted"/>
<evidence type="ECO:0000313" key="2">
    <source>
        <dbReference type="Proteomes" id="UP000694251"/>
    </source>
</evidence>
<accession>A0A8T2BZF8</accession>
<comment type="caution">
    <text evidence="1">The sequence shown here is derived from an EMBL/GenBank/DDBJ whole genome shotgun (WGS) entry which is preliminary data.</text>
</comment>
<name>A0A8T2BZF8_ARASU</name>
<evidence type="ECO:0000313" key="1">
    <source>
        <dbReference type="EMBL" id="KAG7590274.1"/>
    </source>
</evidence>
<gene>
    <name evidence="1" type="ORF">ISN44_As07g024570</name>
</gene>
<dbReference type="AlphaFoldDB" id="A0A8T2BZF8"/>
<reference evidence="1 2" key="1">
    <citation type="submission" date="2020-12" db="EMBL/GenBank/DDBJ databases">
        <title>Concerted genomic and epigenomic changes stabilize Arabidopsis allopolyploids.</title>
        <authorList>
            <person name="Chen Z."/>
        </authorList>
    </citation>
    <scope>NUCLEOTIDE SEQUENCE [LARGE SCALE GENOMIC DNA]</scope>
    <source>
        <strain evidence="1">As9502</strain>
        <tissue evidence="1">Leaf</tissue>
    </source>
</reference>
<keyword evidence="2" id="KW-1185">Reference proteome</keyword>
<protein>
    <submittedName>
        <fullName evidence="1">Uncharacterized protein</fullName>
    </submittedName>
</protein>
<dbReference type="Proteomes" id="UP000694251">
    <property type="component" value="Chromosome 7"/>
</dbReference>